<feature type="transmembrane region" description="Helical" evidence="1">
    <location>
        <begin position="135"/>
        <end position="154"/>
    </location>
</feature>
<gene>
    <name evidence="2" type="ORF">ADA01nite_35630</name>
</gene>
<reference evidence="2 3" key="1">
    <citation type="submission" date="2019-07" db="EMBL/GenBank/DDBJ databases">
        <title>Whole genome shotgun sequence of Aneurinibacillus danicus NBRC 102444.</title>
        <authorList>
            <person name="Hosoyama A."/>
            <person name="Uohara A."/>
            <person name="Ohji S."/>
            <person name="Ichikawa N."/>
        </authorList>
    </citation>
    <scope>NUCLEOTIDE SEQUENCE [LARGE SCALE GENOMIC DNA]</scope>
    <source>
        <strain evidence="2 3">NBRC 102444</strain>
    </source>
</reference>
<name>A0A511VEX9_9BACL</name>
<dbReference type="Proteomes" id="UP000321157">
    <property type="component" value="Unassembled WGS sequence"/>
</dbReference>
<feature type="transmembrane region" description="Helical" evidence="1">
    <location>
        <begin position="59"/>
        <end position="78"/>
    </location>
</feature>
<evidence type="ECO:0000256" key="1">
    <source>
        <dbReference type="SAM" id="Phobius"/>
    </source>
</evidence>
<evidence type="ECO:0000313" key="2">
    <source>
        <dbReference type="EMBL" id="GEN36103.1"/>
    </source>
</evidence>
<keyword evidence="1" id="KW-1133">Transmembrane helix</keyword>
<organism evidence="2 3">
    <name type="scientific">Aneurinibacillus danicus</name>
    <dbReference type="NCBI Taxonomy" id="267746"/>
    <lineage>
        <taxon>Bacteria</taxon>
        <taxon>Bacillati</taxon>
        <taxon>Bacillota</taxon>
        <taxon>Bacilli</taxon>
        <taxon>Bacillales</taxon>
        <taxon>Paenibacillaceae</taxon>
        <taxon>Aneurinibacillus group</taxon>
        <taxon>Aneurinibacillus</taxon>
    </lineage>
</organism>
<proteinExistence type="predicted"/>
<protein>
    <submittedName>
        <fullName evidence="2">Uncharacterized protein</fullName>
    </submittedName>
</protein>
<feature type="transmembrane region" description="Helical" evidence="1">
    <location>
        <begin position="174"/>
        <end position="196"/>
    </location>
</feature>
<feature type="transmembrane region" description="Helical" evidence="1">
    <location>
        <begin position="29"/>
        <end position="53"/>
    </location>
</feature>
<sequence length="224" mass="26520">MSDQKIKDIFKYYNRMGSNWNIWIKHDKLGFSLLILTILMPILVLVLCTFGTIGSGSTVALMVFSILLMSVGYIFYSIKQKEFLKKHYYGMSSMYEIKVNILRAYLYKKKIRTKEQLEFLVRVLKSKSEKKKRNLNLWFAPLFLTLLVPLWNSMLSERAKKVKDWSTFLELFEATAILVIIMLIFIGLFRIIWYLIKKSFNAKSELYSEMANIIEEEILFEKIK</sequence>
<dbReference type="RefSeq" id="WP_146811717.1">
    <property type="nucleotide sequence ID" value="NZ_BJXX01000167.1"/>
</dbReference>
<keyword evidence="3" id="KW-1185">Reference proteome</keyword>
<accession>A0A511VEX9</accession>
<keyword evidence="1" id="KW-0472">Membrane</keyword>
<evidence type="ECO:0000313" key="3">
    <source>
        <dbReference type="Proteomes" id="UP000321157"/>
    </source>
</evidence>
<dbReference type="AlphaFoldDB" id="A0A511VEX9"/>
<keyword evidence="1" id="KW-0812">Transmembrane</keyword>
<comment type="caution">
    <text evidence="2">The sequence shown here is derived from an EMBL/GenBank/DDBJ whole genome shotgun (WGS) entry which is preliminary data.</text>
</comment>
<dbReference type="EMBL" id="BJXX01000167">
    <property type="protein sequence ID" value="GEN36103.1"/>
    <property type="molecule type" value="Genomic_DNA"/>
</dbReference>